<feature type="compositionally biased region" description="Low complexity" evidence="5">
    <location>
        <begin position="912"/>
        <end position="922"/>
    </location>
</feature>
<feature type="transmembrane region" description="Helical" evidence="6">
    <location>
        <begin position="577"/>
        <end position="601"/>
    </location>
</feature>
<evidence type="ECO:0000256" key="2">
    <source>
        <dbReference type="ARBA" id="ARBA00022692"/>
    </source>
</evidence>
<proteinExistence type="predicted"/>
<dbReference type="SUPFAM" id="SSF52091">
    <property type="entry name" value="SpoIIaa-like"/>
    <property type="match status" value="1"/>
</dbReference>
<feature type="region of interest" description="Disordered" evidence="5">
    <location>
        <begin position="102"/>
        <end position="135"/>
    </location>
</feature>
<dbReference type="InterPro" id="IPR011547">
    <property type="entry name" value="SLC26A/SulP_dom"/>
</dbReference>
<feature type="transmembrane region" description="Helical" evidence="6">
    <location>
        <begin position="196"/>
        <end position="212"/>
    </location>
</feature>
<evidence type="ECO:0000256" key="4">
    <source>
        <dbReference type="ARBA" id="ARBA00023136"/>
    </source>
</evidence>
<evidence type="ECO:0000313" key="9">
    <source>
        <dbReference type="Proteomes" id="UP001201812"/>
    </source>
</evidence>
<reference evidence="8" key="1">
    <citation type="submission" date="2022-01" db="EMBL/GenBank/DDBJ databases">
        <title>Genome Sequence Resource for Two Populations of Ditylenchus destructor, the Migratory Endoparasitic Phytonematode.</title>
        <authorList>
            <person name="Zhang H."/>
            <person name="Lin R."/>
            <person name="Xie B."/>
        </authorList>
    </citation>
    <scope>NUCLEOTIDE SEQUENCE</scope>
    <source>
        <strain evidence="8">BazhouSP</strain>
    </source>
</reference>
<feature type="transmembrane region" description="Helical" evidence="6">
    <location>
        <begin position="544"/>
        <end position="565"/>
    </location>
</feature>
<dbReference type="Pfam" id="PF01740">
    <property type="entry name" value="STAS"/>
    <property type="match status" value="1"/>
</dbReference>
<evidence type="ECO:0000256" key="6">
    <source>
        <dbReference type="SAM" id="Phobius"/>
    </source>
</evidence>
<gene>
    <name evidence="8" type="ORF">DdX_13824</name>
</gene>
<evidence type="ECO:0000313" key="8">
    <source>
        <dbReference type="EMBL" id="KAI1705069.1"/>
    </source>
</evidence>
<protein>
    <submittedName>
        <fullName evidence="8">Sulfate permease family domain-containing protein</fullName>
    </submittedName>
</protein>
<feature type="transmembrane region" description="Helical" evidence="6">
    <location>
        <begin position="396"/>
        <end position="415"/>
    </location>
</feature>
<dbReference type="InterPro" id="IPR036513">
    <property type="entry name" value="STAS_dom_sf"/>
</dbReference>
<name>A0AAD4R2D7_9BILA</name>
<evidence type="ECO:0000256" key="5">
    <source>
        <dbReference type="SAM" id="MobiDB-lite"/>
    </source>
</evidence>
<evidence type="ECO:0000259" key="7">
    <source>
        <dbReference type="PROSITE" id="PS50801"/>
    </source>
</evidence>
<feature type="transmembrane region" description="Helical" evidence="6">
    <location>
        <begin position="281"/>
        <end position="302"/>
    </location>
</feature>
<dbReference type="GO" id="GO:0055085">
    <property type="term" value="P:transmembrane transport"/>
    <property type="evidence" value="ECO:0007669"/>
    <property type="project" value="InterPro"/>
</dbReference>
<dbReference type="GO" id="GO:0016020">
    <property type="term" value="C:membrane"/>
    <property type="evidence" value="ECO:0007669"/>
    <property type="project" value="UniProtKB-SubCell"/>
</dbReference>
<dbReference type="PROSITE" id="PS50007">
    <property type="entry name" value="PIPLC_X_DOMAIN"/>
    <property type="match status" value="1"/>
</dbReference>
<comment type="subcellular location">
    <subcellularLocation>
        <location evidence="1">Membrane</location>
        <topology evidence="1">Multi-pass membrane protein</topology>
    </subcellularLocation>
</comment>
<feature type="transmembrane region" description="Helical" evidence="6">
    <location>
        <begin position="445"/>
        <end position="464"/>
    </location>
</feature>
<keyword evidence="9" id="KW-1185">Reference proteome</keyword>
<dbReference type="PANTHER" id="PTHR11814">
    <property type="entry name" value="SULFATE TRANSPORTER"/>
    <property type="match status" value="1"/>
</dbReference>
<feature type="compositionally biased region" description="Low complexity" evidence="5">
    <location>
        <begin position="102"/>
        <end position="116"/>
    </location>
</feature>
<keyword evidence="4 6" id="KW-0472">Membrane</keyword>
<feature type="region of interest" description="Disordered" evidence="5">
    <location>
        <begin position="849"/>
        <end position="922"/>
    </location>
</feature>
<dbReference type="Proteomes" id="UP001201812">
    <property type="component" value="Unassembled WGS sequence"/>
</dbReference>
<dbReference type="PROSITE" id="PS50801">
    <property type="entry name" value="STAS"/>
    <property type="match status" value="1"/>
</dbReference>
<evidence type="ECO:0000256" key="3">
    <source>
        <dbReference type="ARBA" id="ARBA00022989"/>
    </source>
</evidence>
<evidence type="ECO:0000256" key="1">
    <source>
        <dbReference type="ARBA" id="ARBA00004141"/>
    </source>
</evidence>
<dbReference type="CDD" id="cd07042">
    <property type="entry name" value="STAS_SulP_like_sulfate_transporter"/>
    <property type="match status" value="1"/>
</dbReference>
<feature type="transmembrane region" description="Helical" evidence="6">
    <location>
        <begin position="364"/>
        <end position="384"/>
    </location>
</feature>
<dbReference type="AlphaFoldDB" id="A0AAD4R2D7"/>
<comment type="caution">
    <text evidence="8">The sequence shown here is derived from an EMBL/GenBank/DDBJ whole genome shotgun (WGS) entry which is preliminary data.</text>
</comment>
<sequence length="922" mass="101275">MPLAVGKVPRAFFYPLSLLRDIAICNSLNLTPSQMDSHCHNQAVQLHLLNSARRAPMNQDEFDTKFNFLKESRARELSMDDSQPPTHSAHFRNFCCGNIASGNNPSSNRNSRRASNTHSHVIRGPRYELNGGDFDDENRQNPQKACFVRYFPLIECLQEYSFREHFLGDLSAGIALGLHSAVEGFAMAFLAGLPPIYGIYTTFCVAFVYMLFGTSKFTFMGTNIIICFMVRNCISRVLDLTHDQIYLYPHGFGTEVLSRRQNSTIAAKQTFLMMAENNEELIRLASSLTFFVAVIQGGMYILRMDFVFCYLSEHVIKGYSLGVAIRVILNQLQHLLHIRFRSCISEVSLTCLPSAWDCLDAVDWHIFALSICSFLLLIVGRQILGPVVKLRRRLRTPFSIDFMLVVFISFLSYLLDAEQYNLETVKFVNDRIQFTPPHLGLFGDLLLDALAIALFSYALHLHMVKDSGKKHKYDVDDRQELFASSMIGVISSLLSSQPAGQSCIRNRVGIGAGARSVVANVPLVLTLLPLLIWAPVFFQALPVSILSCIILAGLGIHFSGIRHLAFLWHISRLDVSTFLFSCLAALVSPNLSLALFASIVFSASTIVMRSQWPKVQLLVNVTGSGAYYAEKCFYGSELLDESGVAVLRYESSILFNNVNHFRSKVLEVANGIKGQLLGVGIGTRAGSMKSMKSTNAAVVAGFAPAMGQPGAKDLPTRSTLLISGDFVPNYDSAEQSALTKVLILDFCSVPIVDSTGLEAIKDVFSELAERKIRLLLASVNSTIRTKFKMCGGFDVMPKHFFFPSVHDAVLCAQQLGGVVAPSIHMSVSLNGCRDLITLSTATSNHNFDTGEGPAPYSGMHHVPSSATLGAGSNTPRPSIHSIGTQGGDLTSHRGSPTPPVSLHSQVQSAHPSLKLSLKKSNS</sequence>
<accession>A0AAD4R2D7</accession>
<dbReference type="Pfam" id="PF00916">
    <property type="entry name" value="Sulfate_transp"/>
    <property type="match status" value="1"/>
</dbReference>
<feature type="compositionally biased region" description="Polar residues" evidence="5">
    <location>
        <begin position="864"/>
        <end position="876"/>
    </location>
</feature>
<keyword evidence="2 6" id="KW-0812">Transmembrane</keyword>
<organism evidence="8 9">
    <name type="scientific">Ditylenchus destructor</name>
    <dbReference type="NCBI Taxonomy" id="166010"/>
    <lineage>
        <taxon>Eukaryota</taxon>
        <taxon>Metazoa</taxon>
        <taxon>Ecdysozoa</taxon>
        <taxon>Nematoda</taxon>
        <taxon>Chromadorea</taxon>
        <taxon>Rhabditida</taxon>
        <taxon>Tylenchina</taxon>
        <taxon>Tylenchomorpha</taxon>
        <taxon>Sphaerularioidea</taxon>
        <taxon>Anguinidae</taxon>
        <taxon>Anguininae</taxon>
        <taxon>Ditylenchus</taxon>
    </lineage>
</organism>
<feature type="transmembrane region" description="Helical" evidence="6">
    <location>
        <begin position="517"/>
        <end position="538"/>
    </location>
</feature>
<keyword evidence="3 6" id="KW-1133">Transmembrane helix</keyword>
<dbReference type="InterPro" id="IPR002645">
    <property type="entry name" value="STAS_dom"/>
</dbReference>
<dbReference type="EMBL" id="JAKKPZ010000060">
    <property type="protein sequence ID" value="KAI1705069.1"/>
    <property type="molecule type" value="Genomic_DNA"/>
</dbReference>
<dbReference type="Gene3D" id="3.30.750.24">
    <property type="entry name" value="STAS domain"/>
    <property type="match status" value="1"/>
</dbReference>
<dbReference type="InterPro" id="IPR001902">
    <property type="entry name" value="SLC26A/SulP_fam"/>
</dbReference>
<feature type="domain" description="STAS" evidence="7">
    <location>
        <begin position="634"/>
        <end position="812"/>
    </location>
</feature>